<reference evidence="1" key="2">
    <citation type="submission" date="2011-02" db="EMBL/GenBank/DDBJ databases">
        <authorList>
            <person name="MacLean D."/>
        </authorList>
    </citation>
    <scope>NUCLEOTIDE SEQUENCE</scope>
</reference>
<name>F0WFD9_9STRA</name>
<dbReference type="HOGENOM" id="CLU_2727495_0_0_1"/>
<reference evidence="1" key="1">
    <citation type="journal article" date="2011" name="PLoS Biol.">
        <title>Gene gain and loss during evolution of obligate parasitism in the white rust pathogen of Arabidopsis thaliana.</title>
        <authorList>
            <person name="Kemen E."/>
            <person name="Gardiner A."/>
            <person name="Schultz-Larsen T."/>
            <person name="Kemen A.C."/>
            <person name="Balmuth A.L."/>
            <person name="Robert-Seilaniantz A."/>
            <person name="Bailey K."/>
            <person name="Holub E."/>
            <person name="Studholme D.J."/>
            <person name="Maclean D."/>
            <person name="Jones J.D."/>
        </authorList>
    </citation>
    <scope>NUCLEOTIDE SEQUENCE</scope>
</reference>
<gene>
    <name evidence="1" type="primary">AlNc14C82G5329</name>
    <name evidence="1" type="ORF">ALNC14_060640</name>
</gene>
<dbReference type="AlphaFoldDB" id="F0WFD9"/>
<dbReference type="EMBL" id="FR824127">
    <property type="protein sequence ID" value="CCA19921.1"/>
    <property type="molecule type" value="Genomic_DNA"/>
</dbReference>
<evidence type="ECO:0000313" key="1">
    <source>
        <dbReference type="EMBL" id="CCA19921.1"/>
    </source>
</evidence>
<proteinExistence type="predicted"/>
<organism evidence="1">
    <name type="scientific">Albugo laibachii Nc14</name>
    <dbReference type="NCBI Taxonomy" id="890382"/>
    <lineage>
        <taxon>Eukaryota</taxon>
        <taxon>Sar</taxon>
        <taxon>Stramenopiles</taxon>
        <taxon>Oomycota</taxon>
        <taxon>Peronosporomycetes</taxon>
        <taxon>Albuginales</taxon>
        <taxon>Albuginaceae</taxon>
        <taxon>Albugo</taxon>
    </lineage>
</organism>
<accession>F0WFD9</accession>
<sequence length="72" mass="7968">MLHPFNEAAQMKIGTVHPTIAQSSQFRIHLKSTNDIQAHDAFQIARSSINLCKHGENEKAATPSRTTPVASW</sequence>
<protein>
    <submittedName>
        <fullName evidence="1">AlNc14C82G5329 protein</fullName>
    </submittedName>
</protein>